<protein>
    <recommendedName>
        <fullName evidence="4">Lipoprotein</fullName>
    </recommendedName>
</protein>
<proteinExistence type="predicted"/>
<dbReference type="PROSITE" id="PS51257">
    <property type="entry name" value="PROKAR_LIPOPROTEIN"/>
    <property type="match status" value="1"/>
</dbReference>
<gene>
    <name evidence="2" type="ORF">LG35_09380</name>
</gene>
<comment type="caution">
    <text evidence="2">The sequence shown here is derived from an EMBL/GenBank/DDBJ whole genome shotgun (WGS) entry which is preliminary data.</text>
</comment>
<reference evidence="2 3" key="1">
    <citation type="submission" date="2014-09" db="EMBL/GenBank/DDBJ databases">
        <title>Alistipes sp. 627, sp. nov., a novel member of the family Rikenellaceae isolated from human faeces.</title>
        <authorList>
            <person name="Shkoporov A.N."/>
            <person name="Chaplin A.V."/>
            <person name="Motuzova O.V."/>
            <person name="Kafarskaia L.I."/>
            <person name="Khokhlova E.V."/>
            <person name="Efimov B.A."/>
        </authorList>
    </citation>
    <scope>NUCLEOTIDE SEQUENCE [LARGE SCALE GENOMIC DNA]</scope>
    <source>
        <strain evidence="2 3">627</strain>
    </source>
</reference>
<evidence type="ECO:0000256" key="1">
    <source>
        <dbReference type="SAM" id="SignalP"/>
    </source>
</evidence>
<dbReference type="RefSeq" id="WP_022064259.1">
    <property type="nucleotide sequence ID" value="NZ_JRGF01000016.1"/>
</dbReference>
<organism evidence="2 3">
    <name type="scientific">Alistipes inops</name>
    <dbReference type="NCBI Taxonomy" id="1501391"/>
    <lineage>
        <taxon>Bacteria</taxon>
        <taxon>Pseudomonadati</taxon>
        <taxon>Bacteroidota</taxon>
        <taxon>Bacteroidia</taxon>
        <taxon>Bacteroidales</taxon>
        <taxon>Rikenellaceae</taxon>
        <taxon>Alistipes</taxon>
    </lineage>
</organism>
<feature type="chain" id="PRO_5045713969" description="Lipoprotein" evidence="1">
    <location>
        <begin position="21"/>
        <end position="142"/>
    </location>
</feature>
<accession>A0ABR4YIM4</accession>
<name>A0ABR4YIM4_9BACT</name>
<keyword evidence="1" id="KW-0732">Signal</keyword>
<dbReference type="EMBL" id="JRGF01000016">
    <property type="protein sequence ID" value="KHE41071.1"/>
    <property type="molecule type" value="Genomic_DNA"/>
</dbReference>
<evidence type="ECO:0008006" key="4">
    <source>
        <dbReference type="Google" id="ProtNLM"/>
    </source>
</evidence>
<evidence type="ECO:0000313" key="2">
    <source>
        <dbReference type="EMBL" id="KHE41071.1"/>
    </source>
</evidence>
<evidence type="ECO:0000313" key="3">
    <source>
        <dbReference type="Proteomes" id="UP000030889"/>
    </source>
</evidence>
<sequence length="142" mass="15694">MKLKQILTVLAVAAATVALVGCERPKGINVTSKEFERKVTEGVYKVAKAQYAFNKTTDQLYFNKATNTFRIVSNDGTKYIEVAFAAPIGSVGAKVQASVKSEGFEDVENFDSIEFEIMKKEGQNCWLWCQAHALGVLAFYIP</sequence>
<dbReference type="Proteomes" id="UP000030889">
    <property type="component" value="Unassembled WGS sequence"/>
</dbReference>
<keyword evidence="3" id="KW-1185">Reference proteome</keyword>
<feature type="signal peptide" evidence="1">
    <location>
        <begin position="1"/>
        <end position="20"/>
    </location>
</feature>